<evidence type="ECO:0000256" key="2">
    <source>
        <dbReference type="ARBA" id="ARBA00022801"/>
    </source>
</evidence>
<keyword evidence="2" id="KW-0378">Hydrolase</keyword>
<organism evidence="8 9">
    <name type="scientific">Paenibacillus sophorae</name>
    <dbReference type="NCBI Taxonomy" id="1333845"/>
    <lineage>
        <taxon>Bacteria</taxon>
        <taxon>Bacillati</taxon>
        <taxon>Bacillota</taxon>
        <taxon>Bacilli</taxon>
        <taxon>Bacillales</taxon>
        <taxon>Paenibacillaceae</taxon>
        <taxon>Paenibacillus</taxon>
    </lineage>
</organism>
<dbReference type="SMART" id="SM00475">
    <property type="entry name" value="53EXOc"/>
    <property type="match status" value="1"/>
</dbReference>
<proteinExistence type="predicted"/>
<dbReference type="STRING" id="1333845.SAMN04487895_105172"/>
<sequence>MSTEARGRVMIVDGMALLFRAYYATAYGGYIRKTSTGLPTNAVYGFLQYFFDAVATFEPSHVVCCWDMGKSTFRTEKFGSYKSNRAEPPLELIPQFDLVKEVVAELGVPNVGIPGYEADDCIGTLASCFSEESEVRILTGDHDMLQLVGDQVSVIIMKKGRSNYKVYDPATLLEEKGLTPSQVIDLKGFMGDTSDNYPGVRGIGEKTALKLLAEYRTVEGVIENLHLLPKGVRTKIEADLDMLHLSRELAEIRCDVPLACTLAECLWEVRRESASRKFKELEFGSLMYLIAAAKEEEREDGIVEIELPDWQDSRSGAGSIKADPFA</sequence>
<dbReference type="InterPro" id="IPR002421">
    <property type="entry name" value="5-3_exonuclease"/>
</dbReference>
<evidence type="ECO:0000313" key="7">
    <source>
        <dbReference type="EMBL" id="QWU17758.1"/>
    </source>
</evidence>
<keyword evidence="8" id="KW-0269">Exonuclease</keyword>
<dbReference type="InterPro" id="IPR036279">
    <property type="entry name" value="5-3_exonuclease_C_sf"/>
</dbReference>
<dbReference type="CDD" id="cd09898">
    <property type="entry name" value="H3TH_53EXO"/>
    <property type="match status" value="1"/>
</dbReference>
<evidence type="ECO:0000313" key="8">
    <source>
        <dbReference type="EMBL" id="SEO15007.1"/>
    </source>
</evidence>
<dbReference type="InterPro" id="IPR008918">
    <property type="entry name" value="HhH2"/>
</dbReference>
<comment type="function">
    <text evidence="4">5'-3' exonuclease acting preferentially on double-stranded DNA.</text>
</comment>
<keyword evidence="10" id="KW-1185">Reference proteome</keyword>
<dbReference type="InterPro" id="IPR038969">
    <property type="entry name" value="FEN"/>
</dbReference>
<dbReference type="Proteomes" id="UP000198809">
    <property type="component" value="Unassembled WGS sequence"/>
</dbReference>
<dbReference type="InterPro" id="IPR020046">
    <property type="entry name" value="5-3_exonucl_a-hlix_arch_N"/>
</dbReference>
<protein>
    <recommendedName>
        <fullName evidence="5">5'-3' exonuclease</fullName>
    </recommendedName>
</protein>
<keyword evidence="3" id="KW-0238">DNA-binding</keyword>
<evidence type="ECO:0000313" key="9">
    <source>
        <dbReference type="Proteomes" id="UP000198809"/>
    </source>
</evidence>
<dbReference type="Gene3D" id="3.40.50.1010">
    <property type="entry name" value="5'-nuclease"/>
    <property type="match status" value="1"/>
</dbReference>
<evidence type="ECO:0000256" key="1">
    <source>
        <dbReference type="ARBA" id="ARBA00022722"/>
    </source>
</evidence>
<dbReference type="SMART" id="SM00279">
    <property type="entry name" value="HhH2"/>
    <property type="match status" value="1"/>
</dbReference>
<dbReference type="CDD" id="cd09859">
    <property type="entry name" value="PIN_53EXO"/>
    <property type="match status" value="1"/>
</dbReference>
<evidence type="ECO:0000259" key="6">
    <source>
        <dbReference type="SMART" id="SM00475"/>
    </source>
</evidence>
<dbReference type="Pfam" id="PF01367">
    <property type="entry name" value="5_3_exonuc"/>
    <property type="match status" value="1"/>
</dbReference>
<keyword evidence="1" id="KW-0540">Nuclease</keyword>
<evidence type="ECO:0000256" key="5">
    <source>
        <dbReference type="ARBA" id="ARBA00050026"/>
    </source>
</evidence>
<dbReference type="OrthoDB" id="9806424at2"/>
<evidence type="ECO:0000256" key="3">
    <source>
        <dbReference type="ARBA" id="ARBA00023125"/>
    </source>
</evidence>
<dbReference type="GO" id="GO:0017108">
    <property type="term" value="F:5'-flap endonuclease activity"/>
    <property type="evidence" value="ECO:0007669"/>
    <property type="project" value="InterPro"/>
</dbReference>
<dbReference type="AlphaFoldDB" id="A0A1H8MCC9"/>
<dbReference type="PANTHER" id="PTHR42646:SF2">
    <property type="entry name" value="5'-3' EXONUCLEASE FAMILY PROTEIN"/>
    <property type="match status" value="1"/>
</dbReference>
<gene>
    <name evidence="7" type="ORF">KP014_11845</name>
    <name evidence="8" type="ORF">SAMN04487895_105172</name>
</gene>
<dbReference type="FunFam" id="1.10.150.20:FF:000003">
    <property type="entry name" value="DNA polymerase I"/>
    <property type="match status" value="1"/>
</dbReference>
<dbReference type="SUPFAM" id="SSF47807">
    <property type="entry name" value="5' to 3' exonuclease, C-terminal subdomain"/>
    <property type="match status" value="1"/>
</dbReference>
<dbReference type="PANTHER" id="PTHR42646">
    <property type="entry name" value="FLAP ENDONUCLEASE XNI"/>
    <property type="match status" value="1"/>
</dbReference>
<evidence type="ECO:0000256" key="4">
    <source>
        <dbReference type="ARBA" id="ARBA00049957"/>
    </source>
</evidence>
<dbReference type="Pfam" id="PF02739">
    <property type="entry name" value="5_3_exonuc_N"/>
    <property type="match status" value="1"/>
</dbReference>
<dbReference type="GO" id="GO:0008409">
    <property type="term" value="F:5'-3' exonuclease activity"/>
    <property type="evidence" value="ECO:0007669"/>
    <property type="project" value="InterPro"/>
</dbReference>
<dbReference type="Proteomes" id="UP000683429">
    <property type="component" value="Chromosome"/>
</dbReference>
<dbReference type="Gene3D" id="1.10.150.20">
    <property type="entry name" value="5' to 3' exonuclease, C-terminal subdomain"/>
    <property type="match status" value="1"/>
</dbReference>
<name>A0A1H8MCC9_9BACL</name>
<dbReference type="EMBL" id="CP076607">
    <property type="protein sequence ID" value="QWU17758.1"/>
    <property type="molecule type" value="Genomic_DNA"/>
</dbReference>
<dbReference type="GO" id="GO:0003677">
    <property type="term" value="F:DNA binding"/>
    <property type="evidence" value="ECO:0007669"/>
    <property type="project" value="UniProtKB-KW"/>
</dbReference>
<reference evidence="7 10" key="2">
    <citation type="submission" date="2021-06" db="EMBL/GenBank/DDBJ databases">
        <title>Whole genome sequence of Paenibacillus sophorae DSM23020 for comparative genomics.</title>
        <authorList>
            <person name="Kim M.-J."/>
            <person name="Lee G."/>
            <person name="Shin J.-H."/>
        </authorList>
    </citation>
    <scope>NUCLEOTIDE SEQUENCE [LARGE SCALE GENOMIC DNA]</scope>
    <source>
        <strain evidence="7 10">DSM 23020</strain>
    </source>
</reference>
<dbReference type="RefSeq" id="WP_090834089.1">
    <property type="nucleotide sequence ID" value="NZ_CP076607.1"/>
</dbReference>
<feature type="domain" description="5'-3' exonuclease" evidence="6">
    <location>
        <begin position="7"/>
        <end position="268"/>
    </location>
</feature>
<dbReference type="SUPFAM" id="SSF88723">
    <property type="entry name" value="PIN domain-like"/>
    <property type="match status" value="1"/>
</dbReference>
<dbReference type="GO" id="GO:0033567">
    <property type="term" value="P:DNA replication, Okazaki fragment processing"/>
    <property type="evidence" value="ECO:0007669"/>
    <property type="project" value="InterPro"/>
</dbReference>
<evidence type="ECO:0000313" key="10">
    <source>
        <dbReference type="Proteomes" id="UP000683429"/>
    </source>
</evidence>
<reference evidence="8 9" key="1">
    <citation type="submission" date="2016-10" db="EMBL/GenBank/DDBJ databases">
        <authorList>
            <person name="de Groot N.N."/>
        </authorList>
    </citation>
    <scope>NUCLEOTIDE SEQUENCE [LARGE SCALE GENOMIC DNA]</scope>
    <source>
        <strain evidence="8 9">CGMCC 1.10238</strain>
    </source>
</reference>
<dbReference type="InterPro" id="IPR029060">
    <property type="entry name" value="PIN-like_dom_sf"/>
</dbReference>
<dbReference type="InterPro" id="IPR020045">
    <property type="entry name" value="DNA_polI_H3TH"/>
</dbReference>
<dbReference type="EMBL" id="FODH01000005">
    <property type="protein sequence ID" value="SEO15007.1"/>
    <property type="molecule type" value="Genomic_DNA"/>
</dbReference>
<accession>A0A1H8MCC9</accession>